<feature type="transmembrane region" description="Helical" evidence="14">
    <location>
        <begin position="45"/>
        <end position="63"/>
    </location>
</feature>
<dbReference type="SUPFAM" id="SSF53335">
    <property type="entry name" value="S-adenosyl-L-methionine-dependent methyltransferases"/>
    <property type="match status" value="1"/>
</dbReference>
<keyword evidence="9" id="KW-0746">Sphingolipid metabolism</keyword>
<keyword evidence="12 14" id="KW-0472">Membrane</keyword>
<dbReference type="GO" id="GO:0032259">
    <property type="term" value="P:methylation"/>
    <property type="evidence" value="ECO:0007669"/>
    <property type="project" value="UniProtKB-KW"/>
</dbReference>
<evidence type="ECO:0000256" key="13">
    <source>
        <dbReference type="ARBA" id="ARBA00039020"/>
    </source>
</evidence>
<dbReference type="GO" id="GO:0006665">
    <property type="term" value="P:sphingolipid metabolic process"/>
    <property type="evidence" value="ECO:0007669"/>
    <property type="project" value="UniProtKB-KW"/>
</dbReference>
<evidence type="ECO:0000256" key="4">
    <source>
        <dbReference type="ARBA" id="ARBA00022516"/>
    </source>
</evidence>
<evidence type="ECO:0000256" key="2">
    <source>
        <dbReference type="ARBA" id="ARBA00004760"/>
    </source>
</evidence>
<dbReference type="Gene3D" id="3.40.50.150">
    <property type="entry name" value="Vaccinia Virus protein VP39"/>
    <property type="match status" value="1"/>
</dbReference>
<evidence type="ECO:0000256" key="6">
    <source>
        <dbReference type="ARBA" id="ARBA00022679"/>
    </source>
</evidence>
<sequence>MEKIYLGWEMSNTLTDPPLVIMYAIAAIPASVVLSSALLWPLLGFMAIIIGPSLCAAAAWAWYQYSYMQDGPAPIDKYVDFKDSAAQARWSGRRIPITELCELYLRGHISFRQDLLQVLRDHRNDFVNYKLTWSTFRFLLLQFFPNSENSSMKHMQATKKEIAEHYDRGNDWFASFLGPRMIYTSAVFEGLDQSLEEAQDNKMSLICEKLMVRKGDKLLDIGCGWGALACHAAKHYEAESTGVTLSVEGARYCREQAQAAGLEDQVRFLCVDYRQIPKEMRFDKVVSVEMAEHVGLKNFQMYLHNIREMLSDDGLFLMQVAGIRQGAGWEEIQWGLFMSRYIFPGADASTPLHWYVRQLEMAGFEVRSAEGIGCHYSHTLHRWYDNFQRNRADMVKAYGDYLCRLWDMFLAWSVLSARVGYGCCYQILAHKNLRDYPRDKFCQKKASRGPVN</sequence>
<dbReference type="PANTHER" id="PTHR45197:SF1">
    <property type="entry name" value="SPHINGOLIPID C9-METHYLTRANSFERASE A-RELATED"/>
    <property type="match status" value="1"/>
</dbReference>
<evidence type="ECO:0000256" key="10">
    <source>
        <dbReference type="ARBA" id="ARBA00022989"/>
    </source>
</evidence>
<keyword evidence="5" id="KW-0489">Methyltransferase</keyword>
<evidence type="ECO:0000256" key="1">
    <source>
        <dbReference type="ARBA" id="ARBA00004141"/>
    </source>
</evidence>
<keyword evidence="4" id="KW-0444">Lipid biosynthesis</keyword>
<protein>
    <recommendedName>
        <fullName evidence="13">sphingolipid C(9)-methyltransferase</fullName>
        <ecNumber evidence="13">2.1.1.317</ecNumber>
    </recommendedName>
</protein>
<dbReference type="EC" id="2.1.1.317" evidence="13"/>
<evidence type="ECO:0000256" key="7">
    <source>
        <dbReference type="ARBA" id="ARBA00022691"/>
    </source>
</evidence>
<evidence type="ECO:0000256" key="14">
    <source>
        <dbReference type="SAM" id="Phobius"/>
    </source>
</evidence>
<dbReference type="Pfam" id="PF02353">
    <property type="entry name" value="CMAS"/>
    <property type="match status" value="1"/>
</dbReference>
<evidence type="ECO:0000256" key="8">
    <source>
        <dbReference type="ARBA" id="ARBA00022692"/>
    </source>
</evidence>
<name>A0A7S0AVD5_9DINO</name>
<dbReference type="GO" id="GO:0008168">
    <property type="term" value="F:methyltransferase activity"/>
    <property type="evidence" value="ECO:0007669"/>
    <property type="project" value="UniProtKB-KW"/>
</dbReference>
<comment type="subcellular location">
    <subcellularLocation>
        <location evidence="1">Membrane</location>
        <topology evidence="1">Multi-pass membrane protein</topology>
    </subcellularLocation>
</comment>
<dbReference type="AlphaFoldDB" id="A0A7S0AVD5"/>
<organism evidence="15">
    <name type="scientific">Pyrodinium bahamense</name>
    <dbReference type="NCBI Taxonomy" id="73915"/>
    <lineage>
        <taxon>Eukaryota</taxon>
        <taxon>Sar</taxon>
        <taxon>Alveolata</taxon>
        <taxon>Dinophyceae</taxon>
        <taxon>Gonyaulacales</taxon>
        <taxon>Pyrocystaceae</taxon>
        <taxon>Pyrodinium</taxon>
    </lineage>
</organism>
<dbReference type="CDD" id="cd02440">
    <property type="entry name" value="AdoMet_MTases"/>
    <property type="match status" value="1"/>
</dbReference>
<gene>
    <name evidence="15" type="ORF">PBAH0796_LOCUS22395</name>
</gene>
<evidence type="ECO:0000256" key="5">
    <source>
        <dbReference type="ARBA" id="ARBA00022603"/>
    </source>
</evidence>
<keyword evidence="6" id="KW-0808">Transferase</keyword>
<evidence type="ECO:0000313" key="15">
    <source>
        <dbReference type="EMBL" id="CAD8375559.1"/>
    </source>
</evidence>
<dbReference type="PANTHER" id="PTHR45197">
    <property type="entry name" value="SYNTHASE, PUTATIVE (AFU_ORTHOLOGUE AFUA_7G04190)-RELATED"/>
    <property type="match status" value="1"/>
</dbReference>
<keyword evidence="10 14" id="KW-1133">Transmembrane helix</keyword>
<proteinExistence type="predicted"/>
<dbReference type="InterPro" id="IPR029063">
    <property type="entry name" value="SAM-dependent_MTases_sf"/>
</dbReference>
<comment type="pathway">
    <text evidence="2">Lipid metabolism; sphingolipid metabolism.</text>
</comment>
<keyword evidence="8 14" id="KW-0812">Transmembrane</keyword>
<accession>A0A7S0AVD5</accession>
<dbReference type="GO" id="GO:0016020">
    <property type="term" value="C:membrane"/>
    <property type="evidence" value="ECO:0007669"/>
    <property type="project" value="UniProtKB-SubCell"/>
</dbReference>
<evidence type="ECO:0000256" key="9">
    <source>
        <dbReference type="ARBA" id="ARBA00022919"/>
    </source>
</evidence>
<feature type="transmembrane region" description="Helical" evidence="14">
    <location>
        <begin position="20"/>
        <end position="40"/>
    </location>
</feature>
<evidence type="ECO:0000256" key="3">
    <source>
        <dbReference type="ARBA" id="ARBA00004991"/>
    </source>
</evidence>
<keyword evidence="7" id="KW-0949">S-adenosyl-L-methionine</keyword>
<comment type="pathway">
    <text evidence="3">Sphingolipid metabolism.</text>
</comment>
<evidence type="ECO:0000256" key="12">
    <source>
        <dbReference type="ARBA" id="ARBA00023136"/>
    </source>
</evidence>
<dbReference type="EMBL" id="HBEG01036652">
    <property type="protein sequence ID" value="CAD8375559.1"/>
    <property type="molecule type" value="Transcribed_RNA"/>
</dbReference>
<reference evidence="15" key="1">
    <citation type="submission" date="2021-01" db="EMBL/GenBank/DDBJ databases">
        <authorList>
            <person name="Corre E."/>
            <person name="Pelletier E."/>
            <person name="Niang G."/>
            <person name="Scheremetjew M."/>
            <person name="Finn R."/>
            <person name="Kale V."/>
            <person name="Holt S."/>
            <person name="Cochrane G."/>
            <person name="Meng A."/>
            <person name="Brown T."/>
            <person name="Cohen L."/>
        </authorList>
    </citation>
    <scope>NUCLEOTIDE SEQUENCE</scope>
    <source>
        <strain evidence="15">Pbaha01</strain>
    </source>
</reference>
<evidence type="ECO:0000256" key="11">
    <source>
        <dbReference type="ARBA" id="ARBA00023098"/>
    </source>
</evidence>
<dbReference type="InterPro" id="IPR052290">
    <property type="entry name" value="Sphingo_C9-MT"/>
</dbReference>
<keyword evidence="11" id="KW-0443">Lipid metabolism</keyword>